<keyword evidence="2" id="KW-1185">Reference proteome</keyword>
<comment type="caution">
    <text evidence="1">The sequence shown here is derived from an EMBL/GenBank/DDBJ whole genome shotgun (WGS) entry which is preliminary data.</text>
</comment>
<organism evidence="1 2">
    <name type="scientific">Coemansia aciculifera</name>
    <dbReference type="NCBI Taxonomy" id="417176"/>
    <lineage>
        <taxon>Eukaryota</taxon>
        <taxon>Fungi</taxon>
        <taxon>Fungi incertae sedis</taxon>
        <taxon>Zoopagomycota</taxon>
        <taxon>Kickxellomycotina</taxon>
        <taxon>Kickxellomycetes</taxon>
        <taxon>Kickxellales</taxon>
        <taxon>Kickxellaceae</taxon>
        <taxon>Coemansia</taxon>
    </lineage>
</organism>
<dbReference type="EMBL" id="JANBVB010001804">
    <property type="protein sequence ID" value="KAJ2889503.1"/>
    <property type="molecule type" value="Genomic_DNA"/>
</dbReference>
<evidence type="ECO:0000313" key="1">
    <source>
        <dbReference type="EMBL" id="KAJ2889503.1"/>
    </source>
</evidence>
<evidence type="ECO:0000313" key="2">
    <source>
        <dbReference type="Proteomes" id="UP001139981"/>
    </source>
</evidence>
<gene>
    <name evidence="1" type="ORF">IWW38_004668</name>
</gene>
<sequence length="218" mass="23746">MSAASLSQSASSSIDDDDEELGYVNNDLPQLDPYVDPYASLQLPPCMESATSAAAAAAAAGDTSCIDERLVGMAAESLKELLEANAVLDRERLEIIRTGLLVGGITAATIWYCLPWLHFELMQYDAGRQQLIAMMLSFSHTCPADVTSRFRDLAKYTDLQTVQGQEVACVEGAVLSPSQAWRFVVRPLIARDPDLFYSDFKLMVVGVARWSLQASSGR</sequence>
<name>A0ACC1LXA2_9FUNG</name>
<dbReference type="Proteomes" id="UP001139981">
    <property type="component" value="Unassembled WGS sequence"/>
</dbReference>
<accession>A0ACC1LXA2</accession>
<protein>
    <submittedName>
        <fullName evidence="1">Uncharacterized protein</fullName>
    </submittedName>
</protein>
<proteinExistence type="predicted"/>
<reference evidence="1" key="1">
    <citation type="submission" date="2022-07" db="EMBL/GenBank/DDBJ databases">
        <title>Phylogenomic reconstructions and comparative analyses of Kickxellomycotina fungi.</title>
        <authorList>
            <person name="Reynolds N.K."/>
            <person name="Stajich J.E."/>
            <person name="Barry K."/>
            <person name="Grigoriev I.V."/>
            <person name="Crous P."/>
            <person name="Smith M.E."/>
        </authorList>
    </citation>
    <scope>NUCLEOTIDE SEQUENCE</scope>
    <source>
        <strain evidence="1">CBS 190363</strain>
    </source>
</reference>